<feature type="region of interest" description="Disordered" evidence="1">
    <location>
        <begin position="59"/>
        <end position="81"/>
    </location>
</feature>
<evidence type="ECO:0000313" key="3">
    <source>
        <dbReference type="Proteomes" id="UP001218188"/>
    </source>
</evidence>
<protein>
    <recommendedName>
        <fullName evidence="4">HAT C-terminal dimerisation domain-containing protein</fullName>
    </recommendedName>
</protein>
<accession>A0AAD6T3M8</accession>
<dbReference type="AlphaFoldDB" id="A0AAD6T3M8"/>
<reference evidence="2" key="1">
    <citation type="submission" date="2023-03" db="EMBL/GenBank/DDBJ databases">
        <title>Massive genome expansion in bonnet fungi (Mycena s.s.) driven by repeated elements and novel gene families across ecological guilds.</title>
        <authorList>
            <consortium name="Lawrence Berkeley National Laboratory"/>
            <person name="Harder C.B."/>
            <person name="Miyauchi S."/>
            <person name="Viragh M."/>
            <person name="Kuo A."/>
            <person name="Thoen E."/>
            <person name="Andreopoulos B."/>
            <person name="Lu D."/>
            <person name="Skrede I."/>
            <person name="Drula E."/>
            <person name="Henrissat B."/>
            <person name="Morin E."/>
            <person name="Kohler A."/>
            <person name="Barry K."/>
            <person name="LaButti K."/>
            <person name="Morin E."/>
            <person name="Salamov A."/>
            <person name="Lipzen A."/>
            <person name="Mereny Z."/>
            <person name="Hegedus B."/>
            <person name="Baldrian P."/>
            <person name="Stursova M."/>
            <person name="Weitz H."/>
            <person name="Taylor A."/>
            <person name="Grigoriev I.V."/>
            <person name="Nagy L.G."/>
            <person name="Martin F."/>
            <person name="Kauserud H."/>
        </authorList>
    </citation>
    <scope>NUCLEOTIDE SEQUENCE</scope>
    <source>
        <strain evidence="2">CBHHK200</strain>
    </source>
</reference>
<proteinExistence type="predicted"/>
<keyword evidence="3" id="KW-1185">Reference proteome</keyword>
<comment type="caution">
    <text evidence="2">The sequence shown here is derived from an EMBL/GenBank/DDBJ whole genome shotgun (WGS) entry which is preliminary data.</text>
</comment>
<evidence type="ECO:0008006" key="4">
    <source>
        <dbReference type="Google" id="ProtNLM"/>
    </source>
</evidence>
<name>A0AAD6T3M8_9AGAR</name>
<gene>
    <name evidence="2" type="ORF">C8F04DRAFT_1257143</name>
</gene>
<dbReference type="EMBL" id="JARJCM010000038">
    <property type="protein sequence ID" value="KAJ7037218.1"/>
    <property type="molecule type" value="Genomic_DNA"/>
</dbReference>
<feature type="compositionally biased region" description="Basic and acidic residues" evidence="1">
    <location>
        <begin position="72"/>
        <end position="81"/>
    </location>
</feature>
<sequence length="81" mass="8720">MARDFSSVPPSSVYVERQFSRGRLLNRLAGETGRALMCLGCWSMQGFLDEENLSTVTGLPDVPEEGGKGSGKGKEKIVVSV</sequence>
<evidence type="ECO:0000256" key="1">
    <source>
        <dbReference type="SAM" id="MobiDB-lite"/>
    </source>
</evidence>
<organism evidence="2 3">
    <name type="scientific">Mycena alexandri</name>
    <dbReference type="NCBI Taxonomy" id="1745969"/>
    <lineage>
        <taxon>Eukaryota</taxon>
        <taxon>Fungi</taxon>
        <taxon>Dikarya</taxon>
        <taxon>Basidiomycota</taxon>
        <taxon>Agaricomycotina</taxon>
        <taxon>Agaricomycetes</taxon>
        <taxon>Agaricomycetidae</taxon>
        <taxon>Agaricales</taxon>
        <taxon>Marasmiineae</taxon>
        <taxon>Mycenaceae</taxon>
        <taxon>Mycena</taxon>
    </lineage>
</organism>
<dbReference type="Proteomes" id="UP001218188">
    <property type="component" value="Unassembled WGS sequence"/>
</dbReference>
<evidence type="ECO:0000313" key="2">
    <source>
        <dbReference type="EMBL" id="KAJ7037218.1"/>
    </source>
</evidence>